<dbReference type="Proteomes" id="UP000835052">
    <property type="component" value="Unassembled WGS sequence"/>
</dbReference>
<keyword evidence="1" id="KW-0732">Signal</keyword>
<feature type="chain" id="PRO_5035833289" description="Ground-like domain-containing protein" evidence="1">
    <location>
        <begin position="18"/>
        <end position="210"/>
    </location>
</feature>
<dbReference type="EMBL" id="CAJGYM010000202">
    <property type="protein sequence ID" value="CAD6199773.1"/>
    <property type="molecule type" value="Genomic_DNA"/>
</dbReference>
<feature type="signal peptide" evidence="1">
    <location>
        <begin position="1"/>
        <end position="17"/>
    </location>
</feature>
<evidence type="ECO:0000313" key="4">
    <source>
        <dbReference type="Proteomes" id="UP000835052"/>
    </source>
</evidence>
<dbReference type="InterPro" id="IPR007284">
    <property type="entry name" value="Ground-like_dom"/>
</dbReference>
<evidence type="ECO:0000256" key="1">
    <source>
        <dbReference type="SAM" id="SignalP"/>
    </source>
</evidence>
<keyword evidence="4" id="KW-1185">Reference proteome</keyword>
<evidence type="ECO:0000313" key="3">
    <source>
        <dbReference type="EMBL" id="CAD6199773.1"/>
    </source>
</evidence>
<proteinExistence type="predicted"/>
<dbReference type="InterPro" id="IPR003882">
    <property type="entry name" value="Pistil_extensin"/>
</dbReference>
<feature type="domain" description="Ground-like" evidence="2">
    <location>
        <begin position="137"/>
        <end position="207"/>
    </location>
</feature>
<dbReference type="PRINTS" id="PR01218">
    <property type="entry name" value="PSTLEXTENSIN"/>
</dbReference>
<comment type="caution">
    <text evidence="3">The sequence shown here is derived from an EMBL/GenBank/DDBJ whole genome shotgun (WGS) entry which is preliminary data.</text>
</comment>
<protein>
    <recommendedName>
        <fullName evidence="2">Ground-like domain-containing protein</fullName>
    </recommendedName>
</protein>
<evidence type="ECO:0000259" key="2">
    <source>
        <dbReference type="Pfam" id="PF04155"/>
    </source>
</evidence>
<name>A0A8S1HSX3_9PELO</name>
<reference evidence="3" key="1">
    <citation type="submission" date="2020-10" db="EMBL/GenBank/DDBJ databases">
        <authorList>
            <person name="Kikuchi T."/>
        </authorList>
    </citation>
    <scope>NUCLEOTIDE SEQUENCE</scope>
    <source>
        <strain evidence="3">NKZ352</strain>
    </source>
</reference>
<sequence>MYRITILLVAVVHEASATFGGCCSMGPPPCPPPPMCSPPPLPCPPPPICPPQFCPPPPPCPPPLPPPPPPLCPPPPPPPAPVMIPCQSYAPAPVFQQYVAQPANDCCCRCGTPCQYRARHRTHGSKLFQTESLEEEDPTCNSRKLKRVMEQNMESDPSASKRAIQKAAEEKMFGKFNVICAKGDFSYVAYTDTYCQTANDDVTCYAFRPM</sequence>
<gene>
    <name evidence="3" type="ORF">CAUJ_LOCUS15672</name>
</gene>
<dbReference type="OrthoDB" id="5858182at2759"/>
<accession>A0A8S1HSX3</accession>
<dbReference type="AlphaFoldDB" id="A0A8S1HSX3"/>
<dbReference type="Pfam" id="PF04155">
    <property type="entry name" value="Ground-like"/>
    <property type="match status" value="1"/>
</dbReference>
<organism evidence="3 4">
    <name type="scientific">Caenorhabditis auriculariae</name>
    <dbReference type="NCBI Taxonomy" id="2777116"/>
    <lineage>
        <taxon>Eukaryota</taxon>
        <taxon>Metazoa</taxon>
        <taxon>Ecdysozoa</taxon>
        <taxon>Nematoda</taxon>
        <taxon>Chromadorea</taxon>
        <taxon>Rhabditida</taxon>
        <taxon>Rhabditina</taxon>
        <taxon>Rhabditomorpha</taxon>
        <taxon>Rhabditoidea</taxon>
        <taxon>Rhabditidae</taxon>
        <taxon>Peloderinae</taxon>
        <taxon>Caenorhabditis</taxon>
    </lineage>
</organism>